<dbReference type="Proteomes" id="UP000507470">
    <property type="component" value="Unassembled WGS sequence"/>
</dbReference>
<feature type="compositionally biased region" description="Basic and acidic residues" evidence="2">
    <location>
        <begin position="269"/>
        <end position="298"/>
    </location>
</feature>
<feature type="compositionally biased region" description="Basic and acidic residues" evidence="2">
    <location>
        <begin position="1111"/>
        <end position="1133"/>
    </location>
</feature>
<protein>
    <submittedName>
        <fullName evidence="3">RSBN1</fullName>
        <ecNumber evidence="3">1.14.11.-</ecNumber>
    </submittedName>
</protein>
<comment type="similarity">
    <text evidence="1">Belongs to the round spermatid basic protein 1 family.</text>
</comment>
<organism evidence="3 4">
    <name type="scientific">Mytilus coruscus</name>
    <name type="common">Sea mussel</name>
    <dbReference type="NCBI Taxonomy" id="42192"/>
    <lineage>
        <taxon>Eukaryota</taxon>
        <taxon>Metazoa</taxon>
        <taxon>Spiralia</taxon>
        <taxon>Lophotrochozoa</taxon>
        <taxon>Mollusca</taxon>
        <taxon>Bivalvia</taxon>
        <taxon>Autobranchia</taxon>
        <taxon>Pteriomorphia</taxon>
        <taxon>Mytilida</taxon>
        <taxon>Mytiloidea</taxon>
        <taxon>Mytilidae</taxon>
        <taxon>Mytilinae</taxon>
        <taxon>Mytilus</taxon>
    </lineage>
</organism>
<feature type="region of interest" description="Disordered" evidence="2">
    <location>
        <begin position="165"/>
        <end position="312"/>
    </location>
</feature>
<feature type="region of interest" description="Disordered" evidence="2">
    <location>
        <begin position="347"/>
        <end position="431"/>
    </location>
</feature>
<feature type="compositionally biased region" description="Basic and acidic residues" evidence="2">
    <location>
        <begin position="834"/>
        <end position="880"/>
    </location>
</feature>
<dbReference type="GO" id="GO:0005634">
    <property type="term" value="C:nucleus"/>
    <property type="evidence" value="ECO:0007669"/>
    <property type="project" value="InterPro"/>
</dbReference>
<keyword evidence="4" id="KW-1185">Reference proteome</keyword>
<feature type="compositionally biased region" description="Basic residues" evidence="2">
    <location>
        <begin position="255"/>
        <end position="268"/>
    </location>
</feature>
<feature type="compositionally biased region" description="Low complexity" evidence="2">
    <location>
        <begin position="132"/>
        <end position="143"/>
    </location>
</feature>
<dbReference type="PANTHER" id="PTHR13354">
    <property type="entry name" value="ROUND SPERMATID BASIC PROTEIN 1"/>
    <property type="match status" value="1"/>
</dbReference>
<feature type="region of interest" description="Disordered" evidence="2">
    <location>
        <begin position="130"/>
        <end position="150"/>
    </location>
</feature>
<dbReference type="GO" id="GO:0016491">
    <property type="term" value="F:oxidoreductase activity"/>
    <property type="evidence" value="ECO:0007669"/>
    <property type="project" value="UniProtKB-KW"/>
</dbReference>
<evidence type="ECO:0000313" key="4">
    <source>
        <dbReference type="Proteomes" id="UP000507470"/>
    </source>
</evidence>
<sequence length="1306" mass="147890">MADYDPERNDENSDNIFEILQKQNIAQVTTEALEGIKHENTNGNILNAKKSKVFRNLPGLQVAHVVKEETNNEETPSDPKRPRLTGLPVTNTPDTCPSPDTGKRRRIQHDYRRLSNSGYLDDYVSGRERRFSSASDNSDLSMSPSPPKLKTACNKVVCHMVKEHKLPDTKMKEEKSVSNGIDKAHDKKDSVGKCNGGVRYHDTKRSVKDESQIKTSKSDEIKTEKEGASDKSPVKSHKNESSVKNESLVKNESPHHHKHKHKHKHHNSHDRSPVKQEESISRPKNFDIRMSPDVRSSPDIHNSPYKTEDDPISHNSIRILGKKRILNNCGIQVCLKRRTENKCIQVSLKGSKDHHSSSHSSSKSEKHREKSKEHRSSREPPTDHRSSHESSGTSKHHEKSKDHHTSSSHSSSSKHQEKSNKYGSHSAPKSEDKTKALVDLMQNKNLESSKDYRYRKFRSTKYTDEPFANSKFRKLFHLEKCTNGGALVLHVYQDELRNLTSDEMTKFVSEYFDFVYGEYPEGVGNCVMGIVHRSAVNMPDFIDYFFSEKFPTLHCQSGLMGKSDIESTTISKYRENMMSTYKDGTHRSGPLMQISVVGTVHEEVGDYFPDFLDIVEQNPFLKALMPWGERSVVAGMARNLSNDGPILWSRPGEQMVPTADMPKSPFKRKRGANELKNLSYLPRASEPREVLVEDRTRCHADHVGQGFDRLTTAAVGVLKAVKKSDDTCSDRVVKDVICFHPGDFPQLVQKLQLDLHEPPVSQCITWVEDAKLNQLRREGMRYARISLRDNDVYFIPRNVVHQFKTVSAVTSIAWHTRLKIYYPELDTAIETKNEVKSTTKREVSHITKDEKHVTKDEKHVPKDEKHGTKDEKHATKDEKHVSKHDKRKEEKSVVKHEKIKEEKHSKHEERKRDEKHSSKHGERKKEEKIAADQAEKSKDSKTVTILKEENKREEKLSEQKHIIRNQGAQIQQNGCVNNPLDIEKDSRYTEVGMSQGGDIDRYVIEGAAKESRNTEVGISQVGDRYVIEAPAKDGMNTEVGMSQDGDIDRYVIEGACKESRNTVVGMSQVGDRYVIEGPAKDSIDTEVPMGQGGDIDRYIIEGPAKEKHITEVEESHSEQKDDCEKNGKSHETGKTLMNNEQDTLQISEKEFDDFAVETCDMETEENGLVVPDSAGIVLSEGVCEQLSVNELVSDGQDESNLNRLPMLDEQESVSPVTEMQVEQMENEDSAEILRETIALSEENGQQDSALPENLPQVITGTVQTKPVRKDKQNLFENLFGTQLNANNLISDGSSNTQDSVQSTHNS</sequence>
<feature type="region of interest" description="Disordered" evidence="2">
    <location>
        <begin position="834"/>
        <end position="960"/>
    </location>
</feature>
<gene>
    <name evidence="3" type="ORF">MCOR_28495</name>
</gene>
<feature type="region of interest" description="Disordered" evidence="2">
    <location>
        <begin position="68"/>
        <end position="109"/>
    </location>
</feature>
<dbReference type="InterPro" id="IPR026306">
    <property type="entry name" value="RSBN1/Dpy-2/CEP530"/>
</dbReference>
<evidence type="ECO:0000256" key="2">
    <source>
        <dbReference type="SAM" id="MobiDB-lite"/>
    </source>
</evidence>
<dbReference type="EC" id="1.14.11.-" evidence="3"/>
<feature type="compositionally biased region" description="Basic and acidic residues" evidence="2">
    <location>
        <begin position="350"/>
        <end position="388"/>
    </location>
</feature>
<name>A0A6J8CFI0_MYTCO</name>
<feature type="compositionally biased region" description="Basic and acidic residues" evidence="2">
    <location>
        <begin position="887"/>
        <end position="960"/>
    </location>
</feature>
<evidence type="ECO:0000256" key="1">
    <source>
        <dbReference type="ARBA" id="ARBA00010560"/>
    </source>
</evidence>
<feature type="compositionally biased region" description="Basic and acidic residues" evidence="2">
    <location>
        <begin position="199"/>
        <end position="254"/>
    </location>
</feature>
<dbReference type="OrthoDB" id="6020087at2759"/>
<feature type="compositionally biased region" description="Basic and acidic residues" evidence="2">
    <location>
        <begin position="165"/>
        <end position="191"/>
    </location>
</feature>
<keyword evidence="3" id="KW-0560">Oxidoreductase</keyword>
<dbReference type="PANTHER" id="PTHR13354:SF11">
    <property type="entry name" value="LYSINE-SPECIFIC DEMETHYLASE 9"/>
    <property type="match status" value="1"/>
</dbReference>
<evidence type="ECO:0000313" key="3">
    <source>
        <dbReference type="EMBL" id="CAC5393650.1"/>
    </source>
</evidence>
<reference evidence="3 4" key="1">
    <citation type="submission" date="2020-06" db="EMBL/GenBank/DDBJ databases">
        <authorList>
            <person name="Li R."/>
            <person name="Bekaert M."/>
        </authorList>
    </citation>
    <scope>NUCLEOTIDE SEQUENCE [LARGE SCALE GENOMIC DNA]</scope>
    <source>
        <strain evidence="4">wild</strain>
    </source>
</reference>
<dbReference type="EMBL" id="CACVKT020005206">
    <property type="protein sequence ID" value="CAC5393650.1"/>
    <property type="molecule type" value="Genomic_DNA"/>
</dbReference>
<accession>A0A6J8CFI0</accession>
<feature type="region of interest" description="Disordered" evidence="2">
    <location>
        <begin position="1111"/>
        <end position="1136"/>
    </location>
</feature>
<feature type="region of interest" description="Disordered" evidence="2">
    <location>
        <begin position="648"/>
        <end position="668"/>
    </location>
</feature>
<proteinExistence type="inferred from homology"/>